<protein>
    <submittedName>
        <fullName evidence="3">Tripartite tricarboxylate transporter substrate binding protein</fullName>
    </submittedName>
</protein>
<dbReference type="Proteomes" id="UP001196870">
    <property type="component" value="Unassembled WGS sequence"/>
</dbReference>
<feature type="signal peptide" evidence="2">
    <location>
        <begin position="1"/>
        <end position="23"/>
    </location>
</feature>
<dbReference type="Gene3D" id="3.40.190.10">
    <property type="entry name" value="Periplasmic binding protein-like II"/>
    <property type="match status" value="1"/>
</dbReference>
<comment type="caution">
    <text evidence="3">The sequence shown here is derived from an EMBL/GenBank/DDBJ whole genome shotgun (WGS) entry which is preliminary data.</text>
</comment>
<reference evidence="4" key="1">
    <citation type="journal article" date="2021" name="Syst. Appl. Microbiol.">
        <title>Roseomonas hellenica sp. nov., isolated from roots of wild-growing Alkanna tinctoria.</title>
        <authorList>
            <person name="Rat A."/>
            <person name="Naranjo H.D."/>
            <person name="Lebbe L."/>
            <person name="Cnockaert M."/>
            <person name="Krigas N."/>
            <person name="Grigoriadou K."/>
            <person name="Maloupa E."/>
            <person name="Willems A."/>
        </authorList>
    </citation>
    <scope>NUCLEOTIDE SEQUENCE [LARGE SCALE GENOMIC DNA]</scope>
    <source>
        <strain evidence="4">LMG 31523</strain>
    </source>
</reference>
<dbReference type="Pfam" id="PF03401">
    <property type="entry name" value="TctC"/>
    <property type="match status" value="1"/>
</dbReference>
<dbReference type="SUPFAM" id="SSF53850">
    <property type="entry name" value="Periplasmic binding protein-like II"/>
    <property type="match status" value="1"/>
</dbReference>
<dbReference type="PANTHER" id="PTHR42928">
    <property type="entry name" value="TRICARBOXYLATE-BINDING PROTEIN"/>
    <property type="match status" value="1"/>
</dbReference>
<dbReference type="EMBL" id="JAAGBB010000009">
    <property type="protein sequence ID" value="MBR0664552.1"/>
    <property type="molecule type" value="Genomic_DNA"/>
</dbReference>
<evidence type="ECO:0000256" key="1">
    <source>
        <dbReference type="ARBA" id="ARBA00006987"/>
    </source>
</evidence>
<dbReference type="InterPro" id="IPR005064">
    <property type="entry name" value="BUG"/>
</dbReference>
<organism evidence="3 4">
    <name type="scientific">Plastoroseomonas hellenica</name>
    <dbReference type="NCBI Taxonomy" id="2687306"/>
    <lineage>
        <taxon>Bacteria</taxon>
        <taxon>Pseudomonadati</taxon>
        <taxon>Pseudomonadota</taxon>
        <taxon>Alphaproteobacteria</taxon>
        <taxon>Acetobacterales</taxon>
        <taxon>Acetobacteraceae</taxon>
        <taxon>Plastoroseomonas</taxon>
    </lineage>
</organism>
<dbReference type="PANTHER" id="PTHR42928:SF5">
    <property type="entry name" value="BLR1237 PROTEIN"/>
    <property type="match status" value="1"/>
</dbReference>
<dbReference type="RefSeq" id="WP_211852219.1">
    <property type="nucleotide sequence ID" value="NZ_JAAGBB010000009.1"/>
</dbReference>
<sequence length="325" mass="35599">MTTRRTLLATSLALPALARGAAAQGQWPERVVRVIVPWPPGGSTDVMARILSEQLSQKLRQNFVVENRPGAGGNIGHDAIAKATPDGYTQGPITVGGWSINQYLYSRLPYDPDRDITPVSMHWELPNILVVSAQHNPTQSFAEFLTWAKAQRNGVSYGSPGVGTTGHLSGSMFCNRMGIDGQHVPFRGAAQIIPALLSGDLTFALDNLASYVPVIAEGRLRAFVISGAERWPTLPNIPVMREVGVEDFVVTSWCAWAVPNGVPQPIINRVNTAMKEVTDSPEQQQRFLRAGARTVWATPEDTLARARRERSMWQELVRISGARLE</sequence>
<dbReference type="Gene3D" id="3.40.190.150">
    <property type="entry name" value="Bordetella uptake gene, domain 1"/>
    <property type="match status" value="1"/>
</dbReference>
<evidence type="ECO:0000313" key="4">
    <source>
        <dbReference type="Proteomes" id="UP001196870"/>
    </source>
</evidence>
<accession>A0ABS5EW72</accession>
<evidence type="ECO:0000313" key="3">
    <source>
        <dbReference type="EMBL" id="MBR0664552.1"/>
    </source>
</evidence>
<dbReference type="CDD" id="cd07012">
    <property type="entry name" value="PBP2_Bug_TTT"/>
    <property type="match status" value="1"/>
</dbReference>
<keyword evidence="4" id="KW-1185">Reference proteome</keyword>
<dbReference type="PIRSF" id="PIRSF017082">
    <property type="entry name" value="YflP"/>
    <property type="match status" value="1"/>
</dbReference>
<comment type="similarity">
    <text evidence="1">Belongs to the UPF0065 (bug) family.</text>
</comment>
<proteinExistence type="inferred from homology"/>
<feature type="chain" id="PRO_5047015850" evidence="2">
    <location>
        <begin position="24"/>
        <end position="325"/>
    </location>
</feature>
<evidence type="ECO:0000256" key="2">
    <source>
        <dbReference type="SAM" id="SignalP"/>
    </source>
</evidence>
<keyword evidence="2" id="KW-0732">Signal</keyword>
<dbReference type="InterPro" id="IPR042100">
    <property type="entry name" value="Bug_dom1"/>
</dbReference>
<gene>
    <name evidence="3" type="ORF">GXW71_09330</name>
</gene>
<name>A0ABS5EW72_9PROT</name>